<reference evidence="2" key="1">
    <citation type="submission" date="2022-11" db="EMBL/GenBank/DDBJ databases">
        <title>Genome Resource of Sclerotinia nivalis Strain SnTB1, a Plant Pathogen Isolated from American Ginseng.</title>
        <authorList>
            <person name="Fan S."/>
        </authorList>
    </citation>
    <scope>NUCLEOTIDE SEQUENCE</scope>
    <source>
        <strain evidence="2">SnTB1</strain>
    </source>
</reference>
<dbReference type="InterPro" id="IPR013216">
    <property type="entry name" value="Methyltransf_11"/>
</dbReference>
<gene>
    <name evidence="2" type="ORF">OCU04_009389</name>
</gene>
<comment type="caution">
    <text evidence="2">The sequence shown here is derived from an EMBL/GenBank/DDBJ whole genome shotgun (WGS) entry which is preliminary data.</text>
</comment>
<dbReference type="Gene3D" id="3.40.50.150">
    <property type="entry name" value="Vaccinia Virus protein VP39"/>
    <property type="match status" value="1"/>
</dbReference>
<accession>A0A9X0DG23</accession>
<dbReference type="CDD" id="cd02440">
    <property type="entry name" value="AdoMet_MTases"/>
    <property type="match status" value="1"/>
</dbReference>
<dbReference type="GO" id="GO:0008757">
    <property type="term" value="F:S-adenosylmethionine-dependent methyltransferase activity"/>
    <property type="evidence" value="ECO:0007669"/>
    <property type="project" value="InterPro"/>
</dbReference>
<dbReference type="EMBL" id="JAPEIS010000011">
    <property type="protein sequence ID" value="KAJ8061579.1"/>
    <property type="molecule type" value="Genomic_DNA"/>
</dbReference>
<feature type="domain" description="Methyltransferase type 11" evidence="1">
    <location>
        <begin position="57"/>
        <end position="155"/>
    </location>
</feature>
<dbReference type="AlphaFoldDB" id="A0A9X0DG23"/>
<organism evidence="2 3">
    <name type="scientific">Sclerotinia nivalis</name>
    <dbReference type="NCBI Taxonomy" id="352851"/>
    <lineage>
        <taxon>Eukaryota</taxon>
        <taxon>Fungi</taxon>
        <taxon>Dikarya</taxon>
        <taxon>Ascomycota</taxon>
        <taxon>Pezizomycotina</taxon>
        <taxon>Leotiomycetes</taxon>
        <taxon>Helotiales</taxon>
        <taxon>Sclerotiniaceae</taxon>
        <taxon>Sclerotinia</taxon>
    </lineage>
</organism>
<dbReference type="InterPro" id="IPR029063">
    <property type="entry name" value="SAM-dependent_MTases_sf"/>
</dbReference>
<dbReference type="Pfam" id="PF08241">
    <property type="entry name" value="Methyltransf_11"/>
    <property type="match status" value="1"/>
</dbReference>
<sequence length="171" mass="18598">MSETQTVPVKEPFTPKQMMAKTVTLYKELTGNSSIDAAKHTITHLLPPFTANAIIHDNGCGTGRVKKAIMKSNPPEGIIIKATDRNQYMIDGCRGFATAGNWPVEATVMPAQSLTSPDNYFTHSFTNFFITHLDDNHDPAAKQVYRTLKPGGTAIVSTLAAMAHGEPIKRA</sequence>
<dbReference type="SUPFAM" id="SSF53335">
    <property type="entry name" value="S-adenosyl-L-methionine-dependent methyltransferases"/>
    <property type="match status" value="1"/>
</dbReference>
<name>A0A9X0DG23_9HELO</name>
<dbReference type="OrthoDB" id="3550507at2759"/>
<evidence type="ECO:0000313" key="2">
    <source>
        <dbReference type="EMBL" id="KAJ8061579.1"/>
    </source>
</evidence>
<protein>
    <recommendedName>
        <fullName evidence="1">Methyltransferase type 11 domain-containing protein</fullName>
    </recommendedName>
</protein>
<dbReference type="Proteomes" id="UP001152300">
    <property type="component" value="Unassembled WGS sequence"/>
</dbReference>
<proteinExistence type="predicted"/>
<keyword evidence="3" id="KW-1185">Reference proteome</keyword>
<evidence type="ECO:0000313" key="3">
    <source>
        <dbReference type="Proteomes" id="UP001152300"/>
    </source>
</evidence>
<evidence type="ECO:0000259" key="1">
    <source>
        <dbReference type="Pfam" id="PF08241"/>
    </source>
</evidence>